<name>A0A2G3DS43_9FIRM</name>
<evidence type="ECO:0000259" key="1">
    <source>
        <dbReference type="PROSITE" id="PS51154"/>
    </source>
</evidence>
<dbReference type="PANTHER" id="PTHR11106:SF27">
    <property type="entry name" value="MACRO DOMAIN-CONTAINING PROTEIN"/>
    <property type="match status" value="1"/>
</dbReference>
<evidence type="ECO:0000313" key="2">
    <source>
        <dbReference type="EMBL" id="PHU33867.1"/>
    </source>
</evidence>
<evidence type="ECO:0000313" key="3">
    <source>
        <dbReference type="Proteomes" id="UP000225889"/>
    </source>
</evidence>
<feature type="domain" description="Macro" evidence="1">
    <location>
        <begin position="72"/>
        <end position="262"/>
    </location>
</feature>
<reference evidence="2 3" key="2">
    <citation type="submission" date="2017-10" db="EMBL/GenBank/DDBJ databases">
        <authorList>
            <person name="Banno H."/>
            <person name="Chua N.-H."/>
        </authorList>
    </citation>
    <scope>NUCLEOTIDE SEQUENCE [LARGE SCALE GENOMIC DNA]</scope>
    <source>
        <strain evidence="2 3">JK626</strain>
    </source>
</reference>
<proteinExistence type="predicted"/>
<dbReference type="InterPro" id="IPR002589">
    <property type="entry name" value="Macro_dom"/>
</dbReference>
<dbReference type="SUPFAM" id="SSF52949">
    <property type="entry name" value="Macro domain-like"/>
    <property type="match status" value="1"/>
</dbReference>
<dbReference type="InterPro" id="IPR043472">
    <property type="entry name" value="Macro_dom-like"/>
</dbReference>
<reference evidence="2 3" key="1">
    <citation type="submission" date="2017-10" db="EMBL/GenBank/DDBJ databases">
        <title>Resolving the taxonomy of Roseburia spp., Eubacterium rectale and Agathobacter spp. through phylogenomic analysis.</title>
        <authorList>
            <person name="Sheridan P.O."/>
            <person name="Walker A.W."/>
            <person name="Duncan S.H."/>
            <person name="Scott K.P."/>
            <person name="Toole P.W.O."/>
            <person name="Luis P."/>
            <person name="Flint H.J."/>
        </authorList>
    </citation>
    <scope>NUCLEOTIDE SEQUENCE [LARGE SCALE GENOMIC DNA]</scope>
    <source>
        <strain evidence="2 3">JK626</strain>
    </source>
</reference>
<dbReference type="PANTHER" id="PTHR11106">
    <property type="entry name" value="GANGLIOSIDE INDUCED DIFFERENTIATION ASSOCIATED PROTEIN 2-RELATED"/>
    <property type="match status" value="1"/>
</dbReference>
<dbReference type="EMBL" id="PDYF01000058">
    <property type="protein sequence ID" value="PHU33867.1"/>
    <property type="molecule type" value="Genomic_DNA"/>
</dbReference>
<gene>
    <name evidence="2" type="ORF">CSX01_13050</name>
</gene>
<dbReference type="PROSITE" id="PS51154">
    <property type="entry name" value="MACRO"/>
    <property type="match status" value="1"/>
</dbReference>
<dbReference type="SMART" id="SM00506">
    <property type="entry name" value="A1pp"/>
    <property type="match status" value="1"/>
</dbReference>
<dbReference type="Gene3D" id="3.40.220.10">
    <property type="entry name" value="Leucine Aminopeptidase, subunit E, domain 1"/>
    <property type="match status" value="1"/>
</dbReference>
<dbReference type="RefSeq" id="WP_099392708.1">
    <property type="nucleotide sequence ID" value="NZ_PDYF01000058.1"/>
</dbReference>
<dbReference type="AlphaFoldDB" id="A0A2G3DS43"/>
<organism evidence="2 3">
    <name type="scientific">Pseudobutyrivibrio ruminis</name>
    <dbReference type="NCBI Taxonomy" id="46206"/>
    <lineage>
        <taxon>Bacteria</taxon>
        <taxon>Bacillati</taxon>
        <taxon>Bacillota</taxon>
        <taxon>Clostridia</taxon>
        <taxon>Lachnospirales</taxon>
        <taxon>Lachnospiraceae</taxon>
        <taxon>Pseudobutyrivibrio</taxon>
    </lineage>
</organism>
<comment type="caution">
    <text evidence="2">The sequence shown here is derived from an EMBL/GenBank/DDBJ whole genome shotgun (WGS) entry which is preliminary data.</text>
</comment>
<dbReference type="CDD" id="cd02908">
    <property type="entry name" value="Macro_OAADPr_deacetylase"/>
    <property type="match status" value="1"/>
</dbReference>
<sequence length="265" mass="29996">MNQTERRMWLIKELMAEDDYYRNYDIPEAAKDQKDFLRALMNVREPKTISEEFLRIQDEYLKEENASSGLVSIDELKSVESRINIYVWQGDITRLKVDAIVNAANSGMCGCFQPLHNCIDNIIHSKSGIQLRLKCADIMRRQGHQEPTGHAKITPAYNLPCEYVIHTVGPIVQGPLTKEHEELLASCYKSCLDLAAENGLKSIAFCCISTGVFMFPNQRAAEIAVDTVSNWLDATRSDMKIVFNVFKDVDLEIYEKLLDGPGGRG</sequence>
<protein>
    <recommendedName>
        <fullName evidence="1">Macro domain-containing protein</fullName>
    </recommendedName>
</protein>
<dbReference type="Pfam" id="PF01661">
    <property type="entry name" value="Macro"/>
    <property type="match status" value="1"/>
</dbReference>
<dbReference type="Proteomes" id="UP000225889">
    <property type="component" value="Unassembled WGS sequence"/>
</dbReference>
<accession>A0A2G3DS43</accession>
<dbReference type="NCBIfam" id="NF003163">
    <property type="entry name" value="PRK04143.1"/>
    <property type="match status" value="1"/>
</dbReference>